<keyword evidence="7" id="KW-0067">ATP-binding</keyword>
<dbReference type="Gene3D" id="3.40.50.620">
    <property type="entry name" value="HUPs"/>
    <property type="match status" value="1"/>
</dbReference>
<comment type="similarity">
    <text evidence="1">Belongs to the PAPS reductase family. CysD subfamily.</text>
</comment>
<dbReference type="NCBIfam" id="NF003587">
    <property type="entry name" value="PRK05253.1"/>
    <property type="match status" value="1"/>
</dbReference>
<dbReference type="NCBIfam" id="TIGR02039">
    <property type="entry name" value="CysD"/>
    <property type="match status" value="1"/>
</dbReference>
<gene>
    <name evidence="12" type="ORF">GCM10009855_12670</name>
</gene>
<protein>
    <recommendedName>
        <fullName evidence="3">Sulfate adenylyltransferase subunit 2</fullName>
        <ecNumber evidence="2">2.7.7.4</ecNumber>
    </recommendedName>
    <alternativeName>
        <fullName evidence="8">ATP-sulfurylase small subunit</fullName>
    </alternativeName>
    <alternativeName>
        <fullName evidence="9">Sulfate adenylate transferase</fullName>
    </alternativeName>
</protein>
<evidence type="ECO:0000256" key="5">
    <source>
        <dbReference type="ARBA" id="ARBA00022695"/>
    </source>
</evidence>
<sequence length="329" mass="37605">MRVARMSIIESTDVQSAVADRDEHRPERAQRDEGFTTLDALESEAIHIFREVAGEFERPVILFSGGKDSTLLLHLALKAFWPAPLPFSLLHVDTGHNLPEIIEFRDEIVERHGLRLHVASVDEYLADGRLTERPDGIRNPLQTIPLLDGISENRFDAVFGGARRDEERARAKERIFSLRNAFGQWDPKRQRPELWNLYNGRHAPGEHVRVFPLSNWTELDVWRYIAREQVLLAPLYYAHEREVYQRDGMWMTAGPWGGPREDETVETRMVRYRTVGDGSTTGAVLSEATDNEAVLAEVAASRLTERGATRGDDRVSEAAMEDRKREGYF</sequence>
<keyword evidence="5 12" id="KW-0548">Nucleotidyltransferase</keyword>
<evidence type="ECO:0000313" key="12">
    <source>
        <dbReference type="EMBL" id="GAA2374946.1"/>
    </source>
</evidence>
<keyword evidence="13" id="KW-1185">Reference proteome</keyword>
<dbReference type="PANTHER" id="PTHR43196">
    <property type="entry name" value="SULFATE ADENYLYLTRANSFERASE SUBUNIT 2"/>
    <property type="match status" value="1"/>
</dbReference>
<dbReference type="EC" id="2.7.7.4" evidence="2"/>
<dbReference type="SUPFAM" id="SSF52402">
    <property type="entry name" value="Adenine nucleotide alpha hydrolases-like"/>
    <property type="match status" value="1"/>
</dbReference>
<feature type="region of interest" description="Disordered" evidence="10">
    <location>
        <begin position="307"/>
        <end position="329"/>
    </location>
</feature>
<evidence type="ECO:0000256" key="4">
    <source>
        <dbReference type="ARBA" id="ARBA00022679"/>
    </source>
</evidence>
<evidence type="ECO:0000256" key="2">
    <source>
        <dbReference type="ARBA" id="ARBA00012391"/>
    </source>
</evidence>
<dbReference type="Pfam" id="PF01507">
    <property type="entry name" value="PAPS_reduct"/>
    <property type="match status" value="1"/>
</dbReference>
<dbReference type="EMBL" id="BAAARB010000005">
    <property type="protein sequence ID" value="GAA2374946.1"/>
    <property type="molecule type" value="Genomic_DNA"/>
</dbReference>
<evidence type="ECO:0000256" key="6">
    <source>
        <dbReference type="ARBA" id="ARBA00022741"/>
    </source>
</evidence>
<feature type="domain" description="Phosphoadenosine phosphosulphate reductase" evidence="11">
    <location>
        <begin position="59"/>
        <end position="282"/>
    </location>
</feature>
<evidence type="ECO:0000256" key="10">
    <source>
        <dbReference type="SAM" id="MobiDB-lite"/>
    </source>
</evidence>
<evidence type="ECO:0000256" key="3">
    <source>
        <dbReference type="ARBA" id="ARBA00022004"/>
    </source>
</evidence>
<evidence type="ECO:0000256" key="8">
    <source>
        <dbReference type="ARBA" id="ARBA00030256"/>
    </source>
</evidence>
<dbReference type="InterPro" id="IPR011784">
    <property type="entry name" value="SO4_adenylTrfase_ssu"/>
</dbReference>
<keyword evidence="6" id="KW-0547">Nucleotide-binding</keyword>
<dbReference type="PIRSF" id="PIRSF002936">
    <property type="entry name" value="CysDAde_trans"/>
    <property type="match status" value="1"/>
</dbReference>
<dbReference type="PANTHER" id="PTHR43196:SF1">
    <property type="entry name" value="SULFATE ADENYLYLTRANSFERASE SUBUNIT 2"/>
    <property type="match status" value="1"/>
</dbReference>
<comment type="caution">
    <text evidence="12">The sequence shown here is derived from an EMBL/GenBank/DDBJ whole genome shotgun (WGS) entry which is preliminary data.</text>
</comment>
<reference evidence="13" key="1">
    <citation type="journal article" date="2019" name="Int. J. Syst. Evol. Microbiol.">
        <title>The Global Catalogue of Microorganisms (GCM) 10K type strain sequencing project: providing services to taxonomists for standard genome sequencing and annotation.</title>
        <authorList>
            <consortium name="The Broad Institute Genomics Platform"/>
            <consortium name="The Broad Institute Genome Sequencing Center for Infectious Disease"/>
            <person name="Wu L."/>
            <person name="Ma J."/>
        </authorList>
    </citation>
    <scope>NUCLEOTIDE SEQUENCE [LARGE SCALE GENOMIC DNA]</scope>
    <source>
        <strain evidence="13">JCM 16227</strain>
    </source>
</reference>
<evidence type="ECO:0000259" key="11">
    <source>
        <dbReference type="Pfam" id="PF01507"/>
    </source>
</evidence>
<proteinExistence type="inferred from homology"/>
<evidence type="ECO:0000256" key="1">
    <source>
        <dbReference type="ARBA" id="ARBA00008885"/>
    </source>
</evidence>
<name>A0ABP5UAN9_9ACTN</name>
<accession>A0ABP5UAN9</accession>
<dbReference type="Proteomes" id="UP001501170">
    <property type="component" value="Unassembled WGS sequence"/>
</dbReference>
<evidence type="ECO:0000256" key="7">
    <source>
        <dbReference type="ARBA" id="ARBA00022840"/>
    </source>
</evidence>
<evidence type="ECO:0000256" key="9">
    <source>
        <dbReference type="ARBA" id="ARBA00031812"/>
    </source>
</evidence>
<dbReference type="GO" id="GO:0016779">
    <property type="term" value="F:nucleotidyltransferase activity"/>
    <property type="evidence" value="ECO:0007669"/>
    <property type="project" value="UniProtKB-KW"/>
</dbReference>
<evidence type="ECO:0000313" key="13">
    <source>
        <dbReference type="Proteomes" id="UP001501170"/>
    </source>
</evidence>
<dbReference type="InterPro" id="IPR050128">
    <property type="entry name" value="Sulfate_adenylyltrnsfr_sub2"/>
</dbReference>
<keyword evidence="4" id="KW-0808">Transferase</keyword>
<dbReference type="InterPro" id="IPR014729">
    <property type="entry name" value="Rossmann-like_a/b/a_fold"/>
</dbReference>
<organism evidence="12 13">
    <name type="scientific">Gordonia cholesterolivorans</name>
    <dbReference type="NCBI Taxonomy" id="559625"/>
    <lineage>
        <taxon>Bacteria</taxon>
        <taxon>Bacillati</taxon>
        <taxon>Actinomycetota</taxon>
        <taxon>Actinomycetes</taxon>
        <taxon>Mycobacteriales</taxon>
        <taxon>Gordoniaceae</taxon>
        <taxon>Gordonia</taxon>
    </lineage>
</organism>
<dbReference type="InterPro" id="IPR002500">
    <property type="entry name" value="PAPS_reduct_dom"/>
</dbReference>